<evidence type="ECO:0000256" key="2">
    <source>
        <dbReference type="ARBA" id="ARBA00023136"/>
    </source>
</evidence>
<name>A0ABW1IRU6_9BACL</name>
<evidence type="ECO:0000259" key="3">
    <source>
        <dbReference type="Pfam" id="PF00144"/>
    </source>
</evidence>
<keyword evidence="4" id="KW-0378">Hydrolase</keyword>
<keyword evidence="2" id="KW-0472">Membrane</keyword>
<keyword evidence="5" id="KW-1185">Reference proteome</keyword>
<dbReference type="SUPFAM" id="SSF56601">
    <property type="entry name" value="beta-lactamase/transpeptidase-like"/>
    <property type="match status" value="1"/>
</dbReference>
<protein>
    <submittedName>
        <fullName evidence="4">Serine hydrolase domain-containing protein</fullName>
        <ecNumber evidence="4">3.-.-.-</ecNumber>
    </submittedName>
</protein>
<feature type="domain" description="Beta-lactamase-related" evidence="3">
    <location>
        <begin position="12"/>
        <end position="268"/>
    </location>
</feature>
<organism evidence="4 5">
    <name type="scientific">Marinicrinis lubricantis</name>
    <dbReference type="NCBI Taxonomy" id="2086470"/>
    <lineage>
        <taxon>Bacteria</taxon>
        <taxon>Bacillati</taxon>
        <taxon>Bacillota</taxon>
        <taxon>Bacilli</taxon>
        <taxon>Bacillales</taxon>
        <taxon>Paenibacillaceae</taxon>
    </lineage>
</organism>
<accession>A0ABW1IRU6</accession>
<dbReference type="Gene3D" id="3.40.710.10">
    <property type="entry name" value="DD-peptidase/beta-lactamase superfamily"/>
    <property type="match status" value="1"/>
</dbReference>
<dbReference type="Proteomes" id="UP001596250">
    <property type="component" value="Unassembled WGS sequence"/>
</dbReference>
<comment type="subcellular location">
    <subcellularLocation>
        <location evidence="1">Membrane</location>
    </subcellularLocation>
</comment>
<proteinExistence type="predicted"/>
<reference evidence="5" key="1">
    <citation type="journal article" date="2019" name="Int. J. Syst. Evol. Microbiol.">
        <title>The Global Catalogue of Microorganisms (GCM) 10K type strain sequencing project: providing services to taxonomists for standard genome sequencing and annotation.</title>
        <authorList>
            <consortium name="The Broad Institute Genomics Platform"/>
            <consortium name="The Broad Institute Genome Sequencing Center for Infectious Disease"/>
            <person name="Wu L."/>
            <person name="Ma J."/>
        </authorList>
    </citation>
    <scope>NUCLEOTIDE SEQUENCE [LARGE SCALE GENOMIC DNA]</scope>
    <source>
        <strain evidence="5">CCM 8749</strain>
    </source>
</reference>
<dbReference type="PANTHER" id="PTHR46825">
    <property type="entry name" value="D-ALANYL-D-ALANINE-CARBOXYPEPTIDASE/ENDOPEPTIDASE AMPH"/>
    <property type="match status" value="1"/>
</dbReference>
<sequence length="342" mass="38853">MNFTKRAIEIIENDSKQDTFSGAICIVENNEVAAEGYGFANRSEKINNTATTRFGMASGCKVFTAVAICQLAEQGRLSFETRLKDCLSITFPHFDPEITIHHLLTHSSGIPDYFDEEVMDDFEQLWETVPMYRIQEPKDFLPLFQHGEMKFRPGEKFSYSNAGYILLGLIVEQVSGRSFTTYVENNIFRRCGMNDSGYFRMDQLPERTAFGYIEQGESWRTNIYSLPVQGGPDGGAFTTVLDMKTFWDALFSNQLLSPQNTDKLLSPLIQVNERTYYGYGVWMLGFEGRIRKHFVMGSDPGVSLQSSVYKDRKLQVHLIGNVGGRAHSLSRVLDEMLFSESD</sequence>
<dbReference type="InterPro" id="IPR001466">
    <property type="entry name" value="Beta-lactam-related"/>
</dbReference>
<dbReference type="GO" id="GO:0016787">
    <property type="term" value="F:hydrolase activity"/>
    <property type="evidence" value="ECO:0007669"/>
    <property type="project" value="UniProtKB-KW"/>
</dbReference>
<dbReference type="InterPro" id="IPR012338">
    <property type="entry name" value="Beta-lactam/transpept-like"/>
</dbReference>
<dbReference type="EC" id="3.-.-.-" evidence="4"/>
<dbReference type="RefSeq" id="WP_379895202.1">
    <property type="nucleotide sequence ID" value="NZ_CBCSCT010000027.1"/>
</dbReference>
<evidence type="ECO:0000313" key="5">
    <source>
        <dbReference type="Proteomes" id="UP001596250"/>
    </source>
</evidence>
<dbReference type="PANTHER" id="PTHR46825:SF11">
    <property type="entry name" value="PENICILLIN-BINDING PROTEIN 4"/>
    <property type="match status" value="1"/>
</dbReference>
<dbReference type="Pfam" id="PF00144">
    <property type="entry name" value="Beta-lactamase"/>
    <property type="match status" value="1"/>
</dbReference>
<evidence type="ECO:0000313" key="4">
    <source>
        <dbReference type="EMBL" id="MFC5987786.1"/>
    </source>
</evidence>
<gene>
    <name evidence="4" type="ORF">ACFPXP_15375</name>
</gene>
<dbReference type="InterPro" id="IPR050491">
    <property type="entry name" value="AmpC-like"/>
</dbReference>
<comment type="caution">
    <text evidence="4">The sequence shown here is derived from an EMBL/GenBank/DDBJ whole genome shotgun (WGS) entry which is preliminary data.</text>
</comment>
<dbReference type="EMBL" id="JBHSQV010000170">
    <property type="protein sequence ID" value="MFC5987786.1"/>
    <property type="molecule type" value="Genomic_DNA"/>
</dbReference>
<evidence type="ECO:0000256" key="1">
    <source>
        <dbReference type="ARBA" id="ARBA00004370"/>
    </source>
</evidence>